<dbReference type="Proteomes" id="UP000827986">
    <property type="component" value="Unassembled WGS sequence"/>
</dbReference>
<name>A0A9D3XF64_9SAUR</name>
<evidence type="ECO:0000256" key="1">
    <source>
        <dbReference type="SAM" id="MobiDB-lite"/>
    </source>
</evidence>
<protein>
    <submittedName>
        <fullName evidence="2">Uncharacterized protein</fullName>
    </submittedName>
</protein>
<evidence type="ECO:0000313" key="2">
    <source>
        <dbReference type="EMBL" id="KAH1178532.1"/>
    </source>
</evidence>
<comment type="caution">
    <text evidence="2">The sequence shown here is derived from an EMBL/GenBank/DDBJ whole genome shotgun (WGS) entry which is preliminary data.</text>
</comment>
<dbReference type="AlphaFoldDB" id="A0A9D3XF64"/>
<dbReference type="EMBL" id="JAHDVG010000474">
    <property type="protein sequence ID" value="KAH1178532.1"/>
    <property type="molecule type" value="Genomic_DNA"/>
</dbReference>
<gene>
    <name evidence="2" type="ORF">KIL84_012234</name>
</gene>
<sequence>QREQRSPLWQKVAIATATSPLSQTTSRQKGHTAPSCLTPSSQQGEETHCVAKLKFGVGARGEASPSPKIKPMAPHTIFLADGLDGLNPQRDLGITTLNF</sequence>
<feature type="compositionally biased region" description="Polar residues" evidence="1">
    <location>
        <begin position="16"/>
        <end position="27"/>
    </location>
</feature>
<evidence type="ECO:0000313" key="3">
    <source>
        <dbReference type="Proteomes" id="UP000827986"/>
    </source>
</evidence>
<keyword evidence="3" id="KW-1185">Reference proteome</keyword>
<proteinExistence type="predicted"/>
<feature type="region of interest" description="Disordered" evidence="1">
    <location>
        <begin position="15"/>
        <end position="43"/>
    </location>
</feature>
<feature type="non-terminal residue" evidence="2">
    <location>
        <position position="1"/>
    </location>
</feature>
<organism evidence="2 3">
    <name type="scientific">Mauremys mutica</name>
    <name type="common">yellowpond turtle</name>
    <dbReference type="NCBI Taxonomy" id="74926"/>
    <lineage>
        <taxon>Eukaryota</taxon>
        <taxon>Metazoa</taxon>
        <taxon>Chordata</taxon>
        <taxon>Craniata</taxon>
        <taxon>Vertebrata</taxon>
        <taxon>Euteleostomi</taxon>
        <taxon>Archelosauria</taxon>
        <taxon>Testudinata</taxon>
        <taxon>Testudines</taxon>
        <taxon>Cryptodira</taxon>
        <taxon>Durocryptodira</taxon>
        <taxon>Testudinoidea</taxon>
        <taxon>Geoemydidae</taxon>
        <taxon>Geoemydinae</taxon>
        <taxon>Mauremys</taxon>
    </lineage>
</organism>
<reference evidence="2" key="1">
    <citation type="submission" date="2021-09" db="EMBL/GenBank/DDBJ databases">
        <title>The genome of Mauremys mutica provides insights into the evolution of semi-aquatic lifestyle.</title>
        <authorList>
            <person name="Gong S."/>
            <person name="Gao Y."/>
        </authorList>
    </citation>
    <scope>NUCLEOTIDE SEQUENCE</scope>
    <source>
        <strain evidence="2">MM-2020</strain>
        <tissue evidence="2">Muscle</tissue>
    </source>
</reference>
<accession>A0A9D3XF64</accession>